<dbReference type="RefSeq" id="WP_286054021.1">
    <property type="nucleotide sequence ID" value="NZ_JASVWF010000003.1"/>
</dbReference>
<keyword evidence="3" id="KW-1185">Reference proteome</keyword>
<dbReference type="InterPro" id="IPR023286">
    <property type="entry name" value="ABATE_dom_sf"/>
</dbReference>
<feature type="domain" description="Zinc finger CGNR" evidence="1">
    <location>
        <begin position="130"/>
        <end position="172"/>
    </location>
</feature>
<organism evidence="2 3">
    <name type="scientific">Actinomycetospora termitidis</name>
    <dbReference type="NCBI Taxonomy" id="3053470"/>
    <lineage>
        <taxon>Bacteria</taxon>
        <taxon>Bacillati</taxon>
        <taxon>Actinomycetota</taxon>
        <taxon>Actinomycetes</taxon>
        <taxon>Pseudonocardiales</taxon>
        <taxon>Pseudonocardiaceae</taxon>
        <taxon>Actinomycetospora</taxon>
    </lineage>
</organism>
<dbReference type="InterPro" id="IPR010852">
    <property type="entry name" value="ABATE"/>
</dbReference>
<comment type="caution">
    <text evidence="2">The sequence shown here is derived from an EMBL/GenBank/DDBJ whole genome shotgun (WGS) entry which is preliminary data.</text>
</comment>
<dbReference type="Pfam" id="PF11706">
    <property type="entry name" value="zf-CGNR"/>
    <property type="match status" value="1"/>
</dbReference>
<dbReference type="Proteomes" id="UP001231924">
    <property type="component" value="Unassembled WGS sequence"/>
</dbReference>
<dbReference type="PANTHER" id="PTHR35525:SF3">
    <property type="entry name" value="BLL6575 PROTEIN"/>
    <property type="match status" value="1"/>
</dbReference>
<dbReference type="SUPFAM" id="SSF160904">
    <property type="entry name" value="Jann2411-like"/>
    <property type="match status" value="1"/>
</dbReference>
<accession>A0ABT7MCL8</accession>
<dbReference type="InterPro" id="IPR021005">
    <property type="entry name" value="Znf_CGNR"/>
</dbReference>
<dbReference type="PANTHER" id="PTHR35525">
    <property type="entry name" value="BLL6575 PROTEIN"/>
    <property type="match status" value="1"/>
</dbReference>
<dbReference type="Pfam" id="PF07336">
    <property type="entry name" value="ABATE"/>
    <property type="match status" value="1"/>
</dbReference>
<sequence>MDLAVDLANTLRPIRGEDHLDSTDALRTFLEEHLPDDQLDEPPNEHDLEAVRAVRATVREALERAAEAPELVARLVNEGLCEHRAVPQLQRDGDGWRLDNVVEGGGHAARLAVRALDGLAAVLVEYGPDRLGACASPTCRSTFADLSKNGSKQYCSRGCAHRASVAAYRSRRRSS</sequence>
<evidence type="ECO:0000259" key="1">
    <source>
        <dbReference type="Pfam" id="PF11706"/>
    </source>
</evidence>
<evidence type="ECO:0000313" key="3">
    <source>
        <dbReference type="Proteomes" id="UP001231924"/>
    </source>
</evidence>
<reference evidence="2 3" key="1">
    <citation type="submission" date="2023-06" db="EMBL/GenBank/DDBJ databases">
        <title>Actinomycetospora Odt1-22.</title>
        <authorList>
            <person name="Supong K."/>
        </authorList>
    </citation>
    <scope>NUCLEOTIDE SEQUENCE [LARGE SCALE GENOMIC DNA]</scope>
    <source>
        <strain evidence="2 3">Odt1-22</strain>
    </source>
</reference>
<proteinExistence type="predicted"/>
<dbReference type="EMBL" id="JASVWF010000003">
    <property type="protein sequence ID" value="MDL5157577.1"/>
    <property type="molecule type" value="Genomic_DNA"/>
</dbReference>
<evidence type="ECO:0000313" key="2">
    <source>
        <dbReference type="EMBL" id="MDL5157577.1"/>
    </source>
</evidence>
<gene>
    <name evidence="2" type="ORF">QRT03_16545</name>
</gene>
<dbReference type="Gene3D" id="1.10.3300.10">
    <property type="entry name" value="Jann2411-like domain"/>
    <property type="match status" value="1"/>
</dbReference>
<name>A0ABT7MCL8_9PSEU</name>
<protein>
    <submittedName>
        <fullName evidence="2">CGNR zinc finger domain-containing protein</fullName>
    </submittedName>
</protein>